<protein>
    <submittedName>
        <fullName evidence="1">Uncharacterized protein</fullName>
    </submittedName>
</protein>
<keyword evidence="2" id="KW-1185">Reference proteome</keyword>
<organism evidence="1 2">
    <name type="scientific">Russula earlei</name>
    <dbReference type="NCBI Taxonomy" id="71964"/>
    <lineage>
        <taxon>Eukaryota</taxon>
        <taxon>Fungi</taxon>
        <taxon>Dikarya</taxon>
        <taxon>Basidiomycota</taxon>
        <taxon>Agaricomycotina</taxon>
        <taxon>Agaricomycetes</taxon>
        <taxon>Russulales</taxon>
        <taxon>Russulaceae</taxon>
        <taxon>Russula</taxon>
    </lineage>
</organism>
<accession>A0ACC0TYT1</accession>
<dbReference type="Proteomes" id="UP001207468">
    <property type="component" value="Unassembled WGS sequence"/>
</dbReference>
<gene>
    <name evidence="1" type="ORF">F5148DRAFT_1151794</name>
</gene>
<evidence type="ECO:0000313" key="2">
    <source>
        <dbReference type="Proteomes" id="UP001207468"/>
    </source>
</evidence>
<reference evidence="1" key="1">
    <citation type="submission" date="2021-03" db="EMBL/GenBank/DDBJ databases">
        <title>Evolutionary priming and transition to the ectomycorrhizal habit in an iconic lineage of mushroom-forming fungi: is preadaptation a requirement?</title>
        <authorList>
            <consortium name="DOE Joint Genome Institute"/>
            <person name="Looney B.P."/>
            <person name="Miyauchi S."/>
            <person name="Morin E."/>
            <person name="Drula E."/>
            <person name="Courty P.E."/>
            <person name="Chicoki N."/>
            <person name="Fauchery L."/>
            <person name="Kohler A."/>
            <person name="Kuo A."/>
            <person name="LaButti K."/>
            <person name="Pangilinan J."/>
            <person name="Lipzen A."/>
            <person name="Riley R."/>
            <person name="Andreopoulos W."/>
            <person name="He G."/>
            <person name="Johnson J."/>
            <person name="Barry K.W."/>
            <person name="Grigoriev I.V."/>
            <person name="Nagy L."/>
            <person name="Hibbett D."/>
            <person name="Henrissat B."/>
            <person name="Matheny P.B."/>
            <person name="Labbe J."/>
            <person name="Martin A.F."/>
        </authorList>
    </citation>
    <scope>NUCLEOTIDE SEQUENCE</scope>
    <source>
        <strain evidence="1">BPL698</strain>
    </source>
</reference>
<proteinExistence type="predicted"/>
<name>A0ACC0TYT1_9AGAM</name>
<sequence length="401" mass="44737">MPSHDVACAHGISGKQVGVAEGRVVHEDGVDDEDKQLAKGEAGRDVEVERIHKCRVHDLCPAGHISRRSHDGLCHRWWWPPPCTGGVMRAAWALFLAMATPPATSSLSSGMLMSMRMVWLVLVLVEQLGLVLFIPEQPSRTEEEAVEDLRGLEQTNEGARECQGGIYGKEGKQDDVNEPWVSPGYGDGSVNEPEKKGKKNLQKPQHVRAAGSVGTPGMLLLAMACFHTECTWHLIVIVMAIIMAKKLEEKKGDKEERKMSHALGWWWCTKKNIRSLGQTQFFRSRREGTQVTCIGSSCQGGGNGGFKAEDGAARVEDGERHGRSEHKRTNDQLQHHLQLMPFRVEGIKHLAILRMHASRHTYLYSIALKELRQVDVKDMVPFRCKGLDFVVINDYNKTLSP</sequence>
<dbReference type="EMBL" id="JAGFNK010000282">
    <property type="protein sequence ID" value="KAI9454110.1"/>
    <property type="molecule type" value="Genomic_DNA"/>
</dbReference>
<comment type="caution">
    <text evidence="1">The sequence shown here is derived from an EMBL/GenBank/DDBJ whole genome shotgun (WGS) entry which is preliminary data.</text>
</comment>
<evidence type="ECO:0000313" key="1">
    <source>
        <dbReference type="EMBL" id="KAI9454110.1"/>
    </source>
</evidence>